<organism evidence="1 2">
    <name type="scientific">Shewanella colwelliana</name>
    <name type="common">Alteromonas colwelliana</name>
    <dbReference type="NCBI Taxonomy" id="23"/>
    <lineage>
        <taxon>Bacteria</taxon>
        <taxon>Pseudomonadati</taxon>
        <taxon>Pseudomonadota</taxon>
        <taxon>Gammaproteobacteria</taxon>
        <taxon>Alteromonadales</taxon>
        <taxon>Shewanellaceae</taxon>
        <taxon>Shewanella</taxon>
    </lineage>
</organism>
<proteinExistence type="predicted"/>
<dbReference type="Proteomes" id="UP000773469">
    <property type="component" value="Unassembled WGS sequence"/>
</dbReference>
<evidence type="ECO:0000313" key="1">
    <source>
        <dbReference type="EMBL" id="GIU45341.1"/>
    </source>
</evidence>
<dbReference type="EMBL" id="BPEU01000031">
    <property type="protein sequence ID" value="GIU45341.1"/>
    <property type="molecule type" value="Genomic_DNA"/>
</dbReference>
<evidence type="ECO:0000313" key="2">
    <source>
        <dbReference type="Proteomes" id="UP000773469"/>
    </source>
</evidence>
<name>A0ABQ4PDX8_SHECO</name>
<comment type="caution">
    <text evidence="1">The sequence shown here is derived from an EMBL/GenBank/DDBJ whole genome shotgun (WGS) entry which is preliminary data.</text>
</comment>
<protein>
    <submittedName>
        <fullName evidence="1">Uncharacterized protein</fullName>
    </submittedName>
</protein>
<accession>A0ABQ4PDX8</accession>
<gene>
    <name evidence="1" type="ORF">TUM3794_35430</name>
</gene>
<reference evidence="1 2" key="1">
    <citation type="submission" date="2021-05" db="EMBL/GenBank/DDBJ databases">
        <title>Molecular characterization for Shewanella algae harboring chromosomal blaOXA-55-like strains isolated from clinical and environment sample.</title>
        <authorList>
            <person name="Ohama Y."/>
            <person name="Aoki K."/>
            <person name="Harada S."/>
            <person name="Moriya K."/>
            <person name="Ishii Y."/>
            <person name="Tateda K."/>
        </authorList>
    </citation>
    <scope>NUCLEOTIDE SEQUENCE [LARGE SCALE GENOMIC DNA]</scope>
    <source>
        <strain evidence="1 2">MBTL60-118</strain>
    </source>
</reference>
<sequence>MLMKNIPIRASIEGQTSMVDTDWLAIMATLKKRGIEQEELQLIYSQLMAYLRITTRGLTLSKIPQSTSIAGITREPKVSSRDYIGMVGA</sequence>
<keyword evidence="2" id="KW-1185">Reference proteome</keyword>